<dbReference type="AlphaFoldDB" id="A0A6A5WQD8"/>
<reference evidence="5" key="1">
    <citation type="journal article" date="2020" name="Stud. Mycol.">
        <title>101 Dothideomycetes genomes: a test case for predicting lifestyles and emergence of pathogens.</title>
        <authorList>
            <person name="Haridas S."/>
            <person name="Albert R."/>
            <person name="Binder M."/>
            <person name="Bloem J."/>
            <person name="Labutti K."/>
            <person name="Salamov A."/>
            <person name="Andreopoulos B."/>
            <person name="Baker S."/>
            <person name="Barry K."/>
            <person name="Bills G."/>
            <person name="Bluhm B."/>
            <person name="Cannon C."/>
            <person name="Castanera R."/>
            <person name="Culley D."/>
            <person name="Daum C."/>
            <person name="Ezra D."/>
            <person name="Gonzalez J."/>
            <person name="Henrissat B."/>
            <person name="Kuo A."/>
            <person name="Liang C."/>
            <person name="Lipzen A."/>
            <person name="Lutzoni F."/>
            <person name="Magnuson J."/>
            <person name="Mondo S."/>
            <person name="Nolan M."/>
            <person name="Ohm R."/>
            <person name="Pangilinan J."/>
            <person name="Park H.-J."/>
            <person name="Ramirez L."/>
            <person name="Alfaro M."/>
            <person name="Sun H."/>
            <person name="Tritt A."/>
            <person name="Yoshinaga Y."/>
            <person name="Zwiers L.-H."/>
            <person name="Turgeon B."/>
            <person name="Goodwin S."/>
            <person name="Spatafora J."/>
            <person name="Crous P."/>
            <person name="Grigoriev I."/>
        </authorList>
    </citation>
    <scope>NUCLEOTIDE SEQUENCE</scope>
    <source>
        <strain evidence="5">CBS 123094</strain>
    </source>
</reference>
<keyword evidence="1" id="KW-0862">Zinc</keyword>
<evidence type="ECO:0000256" key="1">
    <source>
        <dbReference type="PROSITE-ProRule" id="PRU00723"/>
    </source>
</evidence>
<dbReference type="InterPro" id="IPR057654">
    <property type="entry name" value="Znf-CCCH_tandem"/>
</dbReference>
<dbReference type="PANTHER" id="PTHR37543:SF1">
    <property type="entry name" value="CCCH ZINC FINGER DNA BINDING PROTEIN (AFU_ORTHOLOGUE AFUA_5G12760)"/>
    <property type="match status" value="1"/>
</dbReference>
<dbReference type="OrthoDB" id="2270193at2759"/>
<feature type="coiled-coil region" evidence="2">
    <location>
        <begin position="29"/>
        <end position="77"/>
    </location>
</feature>
<dbReference type="GO" id="GO:0008270">
    <property type="term" value="F:zinc ion binding"/>
    <property type="evidence" value="ECO:0007669"/>
    <property type="project" value="UniProtKB-KW"/>
</dbReference>
<accession>A0A6A5WQD8</accession>
<dbReference type="Pfam" id="PF25540">
    <property type="entry name" value="DUF7923"/>
    <property type="match status" value="1"/>
</dbReference>
<dbReference type="InterPro" id="IPR000571">
    <property type="entry name" value="Znf_CCCH"/>
</dbReference>
<evidence type="ECO:0000313" key="6">
    <source>
        <dbReference type="Proteomes" id="UP000799779"/>
    </source>
</evidence>
<keyword evidence="1" id="KW-0863">Zinc-finger</keyword>
<evidence type="ECO:0000313" key="5">
    <source>
        <dbReference type="EMBL" id="KAF2002989.1"/>
    </source>
</evidence>
<keyword evidence="2" id="KW-0175">Coiled coil</keyword>
<name>A0A6A5WQD8_9PLEO</name>
<feature type="domain" description="C3H1-type" evidence="4">
    <location>
        <begin position="403"/>
        <end position="431"/>
    </location>
</feature>
<dbReference type="Proteomes" id="UP000799779">
    <property type="component" value="Unassembled WGS sequence"/>
</dbReference>
<dbReference type="Pfam" id="PF25543">
    <property type="entry name" value="zf-CCCH_tandem"/>
    <property type="match status" value="1"/>
</dbReference>
<sequence length="507" mass="56489">MADIDLATMNYAAQLESFQRSDEARQRLVTDLLEKYQILAQRHKSLKNDFMSEQDIRRMYQSQKDDLQKQVDDTKLALDGSSFVLTLIDGDGVVFQDMLLAAGANGGSEAASKLQQAIKEHIATLYSNSGSWPIMVNIFVSLDKLAAKLAQVGLLKHPTEMRGFAQSFSVNQPLFSIIDVGHGKERADFRIKEMLRTFNDNPTCKHIIFGGCHDGGYLLNLDGYKHHAVKAARITLLESTPAVQGFRELPNFRRARFDHVFRSEPLPPNPTNGYIQATAAAHMPPAPAPLVQTTPPVQVPVRSMSTHSFATTNTPSTASPLQGSPSISISSMAGQADPSNTSWATVGKTGVDDGGVTIPLKENKKKMKTKYMYFNKEGYRLDEKLPPRDQSAVVSIDTRMKHAKKNLCNHWHLNNGNCANGKFCKFQHEPKLSAAEVLALRYKARSLPCKRPQCEDIDCYLGHQCTNERDNNGYCSYGGDCHLSTSHGMDRVKHVRLDQDWNEEYAK</sequence>
<dbReference type="EMBL" id="ML977574">
    <property type="protein sequence ID" value="KAF2002989.1"/>
    <property type="molecule type" value="Genomic_DNA"/>
</dbReference>
<dbReference type="PROSITE" id="PS50103">
    <property type="entry name" value="ZF_C3H1"/>
    <property type="match status" value="1"/>
</dbReference>
<dbReference type="InterPro" id="IPR057683">
    <property type="entry name" value="DUF7923"/>
</dbReference>
<evidence type="ECO:0000256" key="2">
    <source>
        <dbReference type="SAM" id="Coils"/>
    </source>
</evidence>
<feature type="zinc finger region" description="C3H1-type" evidence="1">
    <location>
        <begin position="403"/>
        <end position="431"/>
    </location>
</feature>
<dbReference type="PANTHER" id="PTHR37543">
    <property type="entry name" value="CCCH ZINC FINGER DNA BINDING PROTEIN (AFU_ORTHOLOGUE AFUA_5G12760)"/>
    <property type="match status" value="1"/>
</dbReference>
<gene>
    <name evidence="5" type="ORF">P154DRAFT_520350</name>
</gene>
<organism evidence="5 6">
    <name type="scientific">Amniculicola lignicola CBS 123094</name>
    <dbReference type="NCBI Taxonomy" id="1392246"/>
    <lineage>
        <taxon>Eukaryota</taxon>
        <taxon>Fungi</taxon>
        <taxon>Dikarya</taxon>
        <taxon>Ascomycota</taxon>
        <taxon>Pezizomycotina</taxon>
        <taxon>Dothideomycetes</taxon>
        <taxon>Pleosporomycetidae</taxon>
        <taxon>Pleosporales</taxon>
        <taxon>Amniculicolaceae</taxon>
        <taxon>Amniculicola</taxon>
    </lineage>
</organism>
<proteinExistence type="predicted"/>
<protein>
    <recommendedName>
        <fullName evidence="4">C3H1-type domain-containing protein</fullName>
    </recommendedName>
</protein>
<keyword evidence="6" id="KW-1185">Reference proteome</keyword>
<evidence type="ECO:0000259" key="4">
    <source>
        <dbReference type="PROSITE" id="PS50103"/>
    </source>
</evidence>
<feature type="region of interest" description="Disordered" evidence="3">
    <location>
        <begin position="308"/>
        <end position="341"/>
    </location>
</feature>
<evidence type="ECO:0000256" key="3">
    <source>
        <dbReference type="SAM" id="MobiDB-lite"/>
    </source>
</evidence>
<keyword evidence="1" id="KW-0479">Metal-binding</keyword>